<evidence type="ECO:0000313" key="2">
    <source>
        <dbReference type="EMBL" id="OII72657.1"/>
    </source>
</evidence>
<dbReference type="EMBL" id="LRBS01000111">
    <property type="protein sequence ID" value="OII72657.1"/>
    <property type="molecule type" value="Genomic_DNA"/>
</dbReference>
<accession>A0A1J4MEL7</accession>
<evidence type="ECO:0000256" key="1">
    <source>
        <dbReference type="SAM" id="Coils"/>
    </source>
</evidence>
<dbReference type="GeneID" id="92365370"/>
<dbReference type="RefSeq" id="XP_067067044.1">
    <property type="nucleotide sequence ID" value="XM_067211424.1"/>
</dbReference>
<organism evidence="2 3">
    <name type="scientific">Cryptosporidium andersoni</name>
    <dbReference type="NCBI Taxonomy" id="117008"/>
    <lineage>
        <taxon>Eukaryota</taxon>
        <taxon>Sar</taxon>
        <taxon>Alveolata</taxon>
        <taxon>Apicomplexa</taxon>
        <taxon>Conoidasida</taxon>
        <taxon>Coccidia</taxon>
        <taxon>Eucoccidiorida</taxon>
        <taxon>Eimeriorina</taxon>
        <taxon>Cryptosporidiidae</taxon>
        <taxon>Cryptosporidium</taxon>
    </lineage>
</organism>
<reference evidence="2 3" key="1">
    <citation type="submission" date="2016-10" db="EMBL/GenBank/DDBJ databases">
        <title>Reductive evolution of mitochondrial metabolism and differential evolution of invasion-related proteins in Cryptosporidium.</title>
        <authorList>
            <person name="Liu S."/>
            <person name="Roellig D.M."/>
            <person name="Guo Y."/>
            <person name="Li N."/>
            <person name="Frace M.A."/>
            <person name="Tang K."/>
            <person name="Zhang L."/>
            <person name="Feng Y."/>
            <person name="Xiao L."/>
        </authorList>
    </citation>
    <scope>NUCLEOTIDE SEQUENCE [LARGE SCALE GENOMIC DNA]</scope>
    <source>
        <strain evidence="2">30847</strain>
    </source>
</reference>
<feature type="coiled-coil region" evidence="1">
    <location>
        <begin position="1062"/>
        <end position="1089"/>
    </location>
</feature>
<name>A0A1J4MEL7_9CRYT</name>
<sequence length="1682" mass="197949">MRHHKNLNKQNLRSLIYILCKYRWIFLCGFYQFSIVIVKSSEIPATSIESSNMQLIWNSILEEMALSKWLHIKSLPKKAPLEFVDAPLNNPIIAEGNISKQRKLLGKRCIYALREMLETETPLESRKYSYKLKSNISLPEALARFCYDVALKHFKTQKTPSINKEINEKEYKESKNTLYKYSSKIPTNQISEESLEDSEKAEVNTLYQHIAGILKDYKDLLPLSLNTLSHLRKSIQFEASKLMENKDWKGLSALLERERVEDVTSFLDVLIGSKKSDSNKYLLLENLKADFNMDKKDRMSDSPFGRLPTREDEWKAIIEWIHNNSGGTKTEEKSEWLIRMNNKGTLPENPNKNFKASNGNKDIFVKQCIYGIREITYKRFTAPNGDRYYSYDRGNKAGIIIQGKNQKERNFYLSKLCTIIFDRYFEFLGLAKIENSSNYTKSVLSFLAPLEYDKVFLNKLIQSLYKFIDNPRRQWLAVVNEAQISPLVFSKNLPIEPIPFVFLDRIDKKTHDLELKQKMLAEKCFQAIRRLLVERFPGNSDIPIYKIEVGSEGDISIAKFCNGTMERFIMRHLDWMRLIERSISDPNIQLLDYNDPYVDIPELFIFVKDARLRENCISSLLAIFEENYQALEKGLPVGPYPQMVYKGRPEQQMDHIVSFCESVSEDNISIRARMIENLRSENSSEDSENTSDTSQIPNNQYNALMKIMEYKAPDLLLNIKNSLQGRLEAIPFTNSTTNTLRLEKWSQSFKDISNKQKYRLEMFNIFKRQFRQFLSIEDACEGRLKSILELENLENELGNIRWIENYIKDTDNLKTQWASELYKIEVILNNISAAENELETYVKTVNSVLHENEKKSNLPRYKKILRDWPKELNNKERLFEKLKIDGFLGRQQSEAAIESLRYQQLERRHEFIKHLKSNLLKFEKVNKFFDIRICMNNEEGLYPIIPFEISLEEEIQKRLASLKLALKEFSKSFSIMDTELSKQFHEIDKVLQKKQGDFNKAWKENYETALALQLQIRTRKLVEEYVQTSERYLLIQRVKADFEYRKSIISEFQMDPGFEVMLSRAADMIEKAEIESKELKEDLNKLSKDRARLPKIIEQDMKEIYSKRVKELRSSRDILRKQIQSEKAFLNKEKEIFEDQLYRDTEYYSIDDIVEAGIYRGNQLQILCEATQWIMNYNEKLTFTNEMVYREDLEKLDYVVPINNTQLNKESEASKARFNSENLMMNLRKHKFKYNDDVNISDFLTEDEMKREAGEFAKDDPSQGQIPEDAQKLLEIYKEKLKWKLNDLDSINQAILQLNMNTIGAFDYFDYNRERAYKAYFAVIQEAQASNMLYMILSHFEWEHIQLRWRILQMEKFVIGEKERILDQIADLRSTLDLKMKQYNAVPLMRRLVPIGSLSSTDPIIRDILEFDRKKLNLEGNSNILDIIPSSIPLYLIDGQDYRSARNYDYKVKNIILDRIMVVLSVKESKYIQLLKNIMTKYTEKNMTYQKVIDDMKAKLEGLQNAIGFTYLSSDEKKLEKNKLERELQEQIFISTQEILPLVMQKQIILQKAEQLNEFQKRLQKAFNDPSFTGEEAKQTEASVIEFFGENPPESCNDLSPKVQLAFEIYKLNKLSDDNKKLEKQIKLKGTEDRDTLAKLHKNKRDIGKTEELIQKLKKEIQTAEKNAEIFQNTKFAKLYNQ</sequence>
<proteinExistence type="predicted"/>
<dbReference type="OrthoDB" id="340207at2759"/>
<evidence type="ECO:0000313" key="3">
    <source>
        <dbReference type="Proteomes" id="UP000186804"/>
    </source>
</evidence>
<comment type="caution">
    <text evidence="2">The sequence shown here is derived from an EMBL/GenBank/DDBJ whole genome shotgun (WGS) entry which is preliminary data.</text>
</comment>
<dbReference type="VEuPathDB" id="CryptoDB:cand_011850"/>
<protein>
    <submittedName>
        <fullName evidence="2">Uncharacterized protein</fullName>
    </submittedName>
</protein>
<dbReference type="Proteomes" id="UP000186804">
    <property type="component" value="Unassembled WGS sequence"/>
</dbReference>
<gene>
    <name evidence="2" type="ORF">cand_011850</name>
</gene>
<keyword evidence="3" id="KW-1185">Reference proteome</keyword>
<feature type="coiled-coil region" evidence="1">
    <location>
        <begin position="1605"/>
        <end position="1674"/>
    </location>
</feature>
<keyword evidence="1" id="KW-0175">Coiled coil</keyword>